<dbReference type="Gene3D" id="3.30.300.20">
    <property type="match status" value="1"/>
</dbReference>
<organism evidence="8 9">
    <name type="scientific">Calditerricola satsumensis</name>
    <dbReference type="NCBI Taxonomy" id="373054"/>
    <lineage>
        <taxon>Bacteria</taxon>
        <taxon>Bacillati</taxon>
        <taxon>Bacillota</taxon>
        <taxon>Bacilli</taxon>
        <taxon>Bacillales</taxon>
        <taxon>Bacillaceae</taxon>
        <taxon>Calditerricola</taxon>
    </lineage>
</organism>
<evidence type="ECO:0000256" key="3">
    <source>
        <dbReference type="ARBA" id="ARBA00022960"/>
    </source>
</evidence>
<dbReference type="InterPro" id="IPR036867">
    <property type="entry name" value="R3H_dom_sf"/>
</dbReference>
<dbReference type="GO" id="GO:0008360">
    <property type="term" value="P:regulation of cell shape"/>
    <property type="evidence" value="ECO:0007669"/>
    <property type="project" value="UniProtKB-KW"/>
</dbReference>
<dbReference type="EMBL" id="BMOF01000012">
    <property type="protein sequence ID" value="GGJ97306.1"/>
    <property type="molecule type" value="Genomic_DNA"/>
</dbReference>
<keyword evidence="9" id="KW-1185">Reference proteome</keyword>
<keyword evidence="5 6" id="KW-0961">Cell wall biogenesis/degradation</keyword>
<keyword evidence="1 6" id="KW-0963">Cytoplasm</keyword>
<comment type="domain">
    <text evidence="6">Has an N-terminal Jag-N domain and 2 RNA-binding domains (KH and R3H).</text>
</comment>
<dbReference type="GO" id="GO:0003677">
    <property type="term" value="F:DNA binding"/>
    <property type="evidence" value="ECO:0007669"/>
    <property type="project" value="UniProtKB-KW"/>
</dbReference>
<sequence>MKRVTVAGKTVDEAVDKALALLETTRDRVEVRVLEEPRRLLGVIRIGRARVEVACRPDPREEAVTFLRQLLAVVGIEAEVDVEARGKHQLWISLRGDRSLGVLIGRRGQTLDALQHLVNVVANKKSAELVRIVLDAGGYRERRRQALERLAERLAVRVVRTRRSVKLEPMPPVERKIIHTHLQGWRNVTTYSEGEEPHRYVVIAYKES</sequence>
<gene>
    <name evidence="8" type="primary">jag</name>
    <name evidence="6" type="synonym">eloR</name>
    <name evidence="6" type="synonym">khpB</name>
    <name evidence="8" type="ORF">GCM10007043_08980</name>
</gene>
<keyword evidence="8" id="KW-0238">DNA-binding</keyword>
<comment type="caution">
    <text evidence="6">Lacks conserved residue(s) required for the propagation of feature annotation.</text>
</comment>
<evidence type="ECO:0000256" key="5">
    <source>
        <dbReference type="ARBA" id="ARBA00023316"/>
    </source>
</evidence>
<dbReference type="Pfam" id="PF13083">
    <property type="entry name" value="KH_KhpA-B"/>
    <property type="match status" value="1"/>
</dbReference>
<dbReference type="GO" id="GO:0003723">
    <property type="term" value="F:RNA binding"/>
    <property type="evidence" value="ECO:0007669"/>
    <property type="project" value="UniProtKB-UniRule"/>
</dbReference>
<dbReference type="InterPro" id="IPR038008">
    <property type="entry name" value="Jag_KH"/>
</dbReference>
<dbReference type="SUPFAM" id="SSF82708">
    <property type="entry name" value="R3H domain"/>
    <property type="match status" value="1"/>
</dbReference>
<dbReference type="AlphaFoldDB" id="A0A8J3BAP2"/>
<dbReference type="PANTHER" id="PTHR35800:SF1">
    <property type="entry name" value="RNA-BINDING PROTEIN KHPB"/>
    <property type="match status" value="1"/>
</dbReference>
<dbReference type="InterPro" id="IPR039247">
    <property type="entry name" value="KhpB"/>
</dbReference>
<feature type="domain" description="R3H" evidence="7">
    <location>
        <begin position="141"/>
        <end position="207"/>
    </location>
</feature>
<proteinExistence type="inferred from homology"/>
<dbReference type="PROSITE" id="PS51061">
    <property type="entry name" value="R3H"/>
    <property type="match status" value="1"/>
</dbReference>
<reference evidence="8" key="2">
    <citation type="submission" date="2020-09" db="EMBL/GenBank/DDBJ databases">
        <authorList>
            <person name="Sun Q."/>
            <person name="Ohkuma M."/>
        </authorList>
    </citation>
    <scope>NUCLEOTIDE SEQUENCE</scope>
    <source>
        <strain evidence="8">JCM 14719</strain>
    </source>
</reference>
<evidence type="ECO:0000256" key="4">
    <source>
        <dbReference type="ARBA" id="ARBA00023186"/>
    </source>
</evidence>
<dbReference type="Gene3D" id="3.30.30.80">
    <property type="entry name" value="probable RNA-binding protein from clostridium symbiosum atcc 14940"/>
    <property type="match status" value="1"/>
</dbReference>
<dbReference type="RefSeq" id="WP_054668964.1">
    <property type="nucleotide sequence ID" value="NZ_BMOF01000012.1"/>
</dbReference>
<dbReference type="CDD" id="cd02644">
    <property type="entry name" value="R3H_jag"/>
    <property type="match status" value="1"/>
</dbReference>
<dbReference type="Pfam" id="PF14804">
    <property type="entry name" value="Jag_N"/>
    <property type="match status" value="1"/>
</dbReference>
<dbReference type="InterPro" id="IPR032782">
    <property type="entry name" value="KhpB_N"/>
</dbReference>
<reference evidence="8" key="1">
    <citation type="journal article" date="2014" name="Int. J. Syst. Evol. Microbiol.">
        <title>Complete genome sequence of Corynebacterium casei LMG S-19264T (=DSM 44701T), isolated from a smear-ripened cheese.</title>
        <authorList>
            <consortium name="US DOE Joint Genome Institute (JGI-PGF)"/>
            <person name="Walter F."/>
            <person name="Albersmeier A."/>
            <person name="Kalinowski J."/>
            <person name="Ruckert C."/>
        </authorList>
    </citation>
    <scope>NUCLEOTIDE SEQUENCE</scope>
    <source>
        <strain evidence="8">JCM 14719</strain>
    </source>
</reference>
<evidence type="ECO:0000256" key="6">
    <source>
        <dbReference type="HAMAP-Rule" id="MF_00867"/>
    </source>
</evidence>
<comment type="function">
    <text evidence="6">A probable RNA chaperone. Forms a complex with KhpA which binds to cellular RNA and controls its expression. Plays a role in peptidoglycan (PG) homeostasis and cell length regulation.</text>
</comment>
<dbReference type="PANTHER" id="PTHR35800">
    <property type="entry name" value="PROTEIN JAG"/>
    <property type="match status" value="1"/>
</dbReference>
<keyword evidence="3 6" id="KW-0133">Cell shape</keyword>
<evidence type="ECO:0000256" key="2">
    <source>
        <dbReference type="ARBA" id="ARBA00022884"/>
    </source>
</evidence>
<dbReference type="HAMAP" id="MF_00867">
    <property type="entry name" value="KhpB"/>
    <property type="match status" value="1"/>
</dbReference>
<dbReference type="InterPro" id="IPR038247">
    <property type="entry name" value="Jag_N_dom_sf"/>
</dbReference>
<accession>A0A8J3BAP2</accession>
<dbReference type="GO" id="GO:0005737">
    <property type="term" value="C:cytoplasm"/>
    <property type="evidence" value="ECO:0007669"/>
    <property type="project" value="UniProtKB-SubCell"/>
</dbReference>
<dbReference type="CDD" id="cd02414">
    <property type="entry name" value="KH-II_Jag"/>
    <property type="match status" value="1"/>
</dbReference>
<dbReference type="Pfam" id="PF01424">
    <property type="entry name" value="R3H"/>
    <property type="match status" value="1"/>
</dbReference>
<evidence type="ECO:0000256" key="1">
    <source>
        <dbReference type="ARBA" id="ARBA00022490"/>
    </source>
</evidence>
<dbReference type="InterPro" id="IPR001374">
    <property type="entry name" value="R3H_dom"/>
</dbReference>
<dbReference type="GO" id="GO:0009252">
    <property type="term" value="P:peptidoglycan biosynthetic process"/>
    <property type="evidence" value="ECO:0007669"/>
    <property type="project" value="UniProtKB-UniRule"/>
</dbReference>
<comment type="subunit">
    <text evidence="6">Forms a complex with KhpA.</text>
</comment>
<dbReference type="GO" id="GO:0071555">
    <property type="term" value="P:cell wall organization"/>
    <property type="evidence" value="ECO:0007669"/>
    <property type="project" value="UniProtKB-KW"/>
</dbReference>
<evidence type="ECO:0000313" key="8">
    <source>
        <dbReference type="EMBL" id="GGJ97306.1"/>
    </source>
</evidence>
<name>A0A8J3BAP2_9BACI</name>
<dbReference type="Proteomes" id="UP000637720">
    <property type="component" value="Unassembled WGS sequence"/>
</dbReference>
<comment type="caution">
    <text evidence="8">The sequence shown here is derived from an EMBL/GenBank/DDBJ whole genome shotgun (WGS) entry which is preliminary data.</text>
</comment>
<comment type="subcellular location">
    <subcellularLocation>
        <location evidence="6">Cytoplasm</location>
    </subcellularLocation>
</comment>
<comment type="similarity">
    <text evidence="6">Belongs to the KhpB RNA-binding protein family.</text>
</comment>
<dbReference type="Gene3D" id="3.30.1370.50">
    <property type="entry name" value="R3H-like domain"/>
    <property type="match status" value="1"/>
</dbReference>
<dbReference type="NCBIfam" id="NF041568">
    <property type="entry name" value="Jag_EloR"/>
    <property type="match status" value="1"/>
</dbReference>
<evidence type="ECO:0000259" key="7">
    <source>
        <dbReference type="PROSITE" id="PS51061"/>
    </source>
</evidence>
<dbReference type="InterPro" id="IPR034079">
    <property type="entry name" value="R3H_KhpB"/>
</dbReference>
<keyword evidence="4 6" id="KW-0143">Chaperone</keyword>
<keyword evidence="2 6" id="KW-0694">RNA-binding</keyword>
<dbReference type="SMART" id="SM01245">
    <property type="entry name" value="Jag_N"/>
    <property type="match status" value="1"/>
</dbReference>
<evidence type="ECO:0000313" key="9">
    <source>
        <dbReference type="Proteomes" id="UP000637720"/>
    </source>
</evidence>
<protein>
    <recommendedName>
        <fullName evidence="6">RNA-binding protein KhpB</fullName>
    </recommendedName>
    <alternativeName>
        <fullName evidence="6">RNA-binding protein EloR</fullName>
    </alternativeName>
</protein>
<dbReference type="SMART" id="SM00393">
    <property type="entry name" value="R3H"/>
    <property type="match status" value="1"/>
</dbReference>
<dbReference type="InterPro" id="IPR015946">
    <property type="entry name" value="KH_dom-like_a/b"/>
</dbReference>